<accession>U1X567</accession>
<proteinExistence type="inferred from homology"/>
<dbReference type="InterPro" id="IPR016339">
    <property type="entry name" value="Hemoglobin_trunc_I"/>
</dbReference>
<dbReference type="eggNOG" id="COG2346">
    <property type="taxonomic scope" value="Bacteria"/>
</dbReference>
<dbReference type="EMBL" id="AWSJ01000119">
    <property type="protein sequence ID" value="ERI10115.1"/>
    <property type="molecule type" value="Genomic_DNA"/>
</dbReference>
<dbReference type="InterPro" id="IPR009050">
    <property type="entry name" value="Globin-like_sf"/>
</dbReference>
<keyword evidence="5 7" id="KW-0408">Iron</keyword>
<dbReference type="HOGENOM" id="CLU_103526_2_1_9"/>
<dbReference type="Pfam" id="PF01152">
    <property type="entry name" value="Bac_globin"/>
    <property type="match status" value="1"/>
</dbReference>
<evidence type="ECO:0000256" key="1">
    <source>
        <dbReference type="ARBA" id="ARBA00009660"/>
    </source>
</evidence>
<dbReference type="GO" id="GO:0020037">
    <property type="term" value="F:heme binding"/>
    <property type="evidence" value="ECO:0007669"/>
    <property type="project" value="InterPro"/>
</dbReference>
<feature type="binding site" description="distal binding residue" evidence="9">
    <location>
        <position position="86"/>
    </location>
    <ligand>
        <name>heme</name>
        <dbReference type="ChEBI" id="CHEBI:30413"/>
    </ligand>
    <ligandPart>
        <name>Fe</name>
        <dbReference type="ChEBI" id="CHEBI:18248"/>
    </ligandPart>
</feature>
<evidence type="ECO:0000313" key="10">
    <source>
        <dbReference type="EMBL" id="ERI10115.1"/>
    </source>
</evidence>
<dbReference type="STRING" id="649747.HMPREF0083_01729"/>
<evidence type="ECO:0000313" key="11">
    <source>
        <dbReference type="Proteomes" id="UP000016511"/>
    </source>
</evidence>
<dbReference type="AlphaFoldDB" id="U1X567"/>
<keyword evidence="3 7" id="KW-0349">Heme</keyword>
<organism evidence="10 11">
    <name type="scientific">Aneurinibacillus aneurinilyticus ATCC 12856</name>
    <dbReference type="NCBI Taxonomy" id="649747"/>
    <lineage>
        <taxon>Bacteria</taxon>
        <taxon>Bacillati</taxon>
        <taxon>Bacillota</taxon>
        <taxon>Bacilli</taxon>
        <taxon>Bacillales</taxon>
        <taxon>Paenibacillaceae</taxon>
        <taxon>Aneurinibacillus group</taxon>
        <taxon>Aneurinibacillus</taxon>
    </lineage>
</organism>
<dbReference type="CDD" id="cd00454">
    <property type="entry name" value="TrHb1_N"/>
    <property type="match status" value="1"/>
</dbReference>
<feature type="binding site" description="proximal binding residue" evidence="8">
    <location>
        <position position="86"/>
    </location>
    <ligand>
        <name>heme</name>
        <dbReference type="ChEBI" id="CHEBI:30413"/>
    </ligand>
    <ligandPart>
        <name>Fe</name>
        <dbReference type="ChEBI" id="CHEBI:18248"/>
    </ligandPart>
</feature>
<dbReference type="InterPro" id="IPR044203">
    <property type="entry name" value="GlbO/GLB3-like"/>
</dbReference>
<dbReference type="InterPro" id="IPR012292">
    <property type="entry name" value="Globin/Proto"/>
</dbReference>
<keyword evidence="2 7" id="KW-0813">Transport</keyword>
<dbReference type="PIRSF" id="PIRSF002030">
    <property type="entry name" value="Globin_Protozoa/Cyanobacteria"/>
    <property type="match status" value="1"/>
</dbReference>
<reference evidence="10 11" key="1">
    <citation type="submission" date="2013-08" db="EMBL/GenBank/DDBJ databases">
        <authorList>
            <person name="Weinstock G."/>
            <person name="Sodergren E."/>
            <person name="Wylie T."/>
            <person name="Fulton L."/>
            <person name="Fulton R."/>
            <person name="Fronick C."/>
            <person name="O'Laughlin M."/>
            <person name="Godfrey J."/>
            <person name="Miner T."/>
            <person name="Herter B."/>
            <person name="Appelbaum E."/>
            <person name="Cordes M."/>
            <person name="Lek S."/>
            <person name="Wollam A."/>
            <person name="Pepin K.H."/>
            <person name="Palsikar V.B."/>
            <person name="Mitreva M."/>
            <person name="Wilson R.K."/>
        </authorList>
    </citation>
    <scope>NUCLEOTIDE SEQUENCE [LARGE SCALE GENOMIC DNA]</scope>
    <source>
        <strain evidence="10 11">ATCC 12856</strain>
    </source>
</reference>
<name>U1X567_ANEAE</name>
<protein>
    <recommendedName>
        <fullName evidence="7">Group 1 truncated hemoglobin</fullName>
    </recommendedName>
</protein>
<evidence type="ECO:0000256" key="6">
    <source>
        <dbReference type="ARBA" id="ARBA00034496"/>
    </source>
</evidence>
<comment type="caution">
    <text evidence="10">The sequence shown here is derived from an EMBL/GenBank/DDBJ whole genome shotgun (WGS) entry which is preliminary data.</text>
</comment>
<evidence type="ECO:0000256" key="9">
    <source>
        <dbReference type="PIRSR" id="PIRSR601486-1"/>
    </source>
</evidence>
<keyword evidence="7" id="KW-0561">Oxygen transport</keyword>
<feature type="binding site" description="distal binding residue" evidence="9">
    <location>
        <position position="62"/>
    </location>
    <ligand>
        <name>heme</name>
        <dbReference type="ChEBI" id="CHEBI:30413"/>
    </ligand>
    <ligandPart>
        <name>Fe</name>
        <dbReference type="ChEBI" id="CHEBI:18248"/>
    </ligandPart>
</feature>
<dbReference type="GO" id="GO:0046872">
    <property type="term" value="F:metal ion binding"/>
    <property type="evidence" value="ECO:0007669"/>
    <property type="project" value="UniProtKB-UniRule"/>
</dbReference>
<comment type="similarity">
    <text evidence="6">Belongs to the truncated hemoglobin family. Group II subfamily.</text>
</comment>
<dbReference type="PATRIC" id="fig|649747.3.peg.1563"/>
<evidence type="ECO:0000256" key="4">
    <source>
        <dbReference type="ARBA" id="ARBA00022723"/>
    </source>
</evidence>
<dbReference type="GO" id="GO:0005344">
    <property type="term" value="F:oxygen carrier activity"/>
    <property type="evidence" value="ECO:0007669"/>
    <property type="project" value="UniProtKB-UniRule"/>
</dbReference>
<evidence type="ECO:0000256" key="8">
    <source>
        <dbReference type="PIRSR" id="PIRSR002030-1"/>
    </source>
</evidence>
<keyword evidence="11" id="KW-1185">Reference proteome</keyword>
<evidence type="ECO:0000256" key="7">
    <source>
        <dbReference type="PIRNR" id="PIRNR002030"/>
    </source>
</evidence>
<evidence type="ECO:0000256" key="2">
    <source>
        <dbReference type="ARBA" id="ARBA00022448"/>
    </source>
</evidence>
<dbReference type="SUPFAM" id="SSF46458">
    <property type="entry name" value="Globin-like"/>
    <property type="match status" value="1"/>
</dbReference>
<dbReference type="Proteomes" id="UP000016511">
    <property type="component" value="Unassembled WGS sequence"/>
</dbReference>
<evidence type="ECO:0000256" key="3">
    <source>
        <dbReference type="ARBA" id="ARBA00022617"/>
    </source>
</evidence>
<gene>
    <name evidence="10" type="ORF">HMPREF0083_01729</name>
</gene>
<dbReference type="GO" id="GO:0019825">
    <property type="term" value="F:oxygen binding"/>
    <property type="evidence" value="ECO:0007669"/>
    <property type="project" value="InterPro"/>
</dbReference>
<dbReference type="PANTHER" id="PTHR47366:SF2">
    <property type="entry name" value="CHROMOSOME UNDETERMINED SCAFFOLD_37, WHOLE GENOME SHOTGUN SEQUENCE"/>
    <property type="match status" value="1"/>
</dbReference>
<dbReference type="InterPro" id="IPR001486">
    <property type="entry name" value="Hemoglobin_trunc"/>
</dbReference>
<sequence length="134" mass="15594">MKKTETKKERIYMNTTQQSLYERLGEQEGIAKVVDVFYDRILADDTVNHFFKNTDMEKQRRHQTMFISFAVGGPHKYTGKAMTKAHEGMNIKHEDFMAIVNHLVAALKEFNVTDEDIQAIAEKLLPMEKDIIEK</sequence>
<dbReference type="PANTHER" id="PTHR47366">
    <property type="entry name" value="TWO-ON-TWO HEMOGLOBIN-3"/>
    <property type="match status" value="1"/>
</dbReference>
<comment type="similarity">
    <text evidence="1 7">Belongs to the truncated hemoglobin family. Group I subfamily.</text>
</comment>
<evidence type="ECO:0000256" key="5">
    <source>
        <dbReference type="ARBA" id="ARBA00023004"/>
    </source>
</evidence>
<comment type="cofactor">
    <cofactor evidence="8">
        <name>heme</name>
        <dbReference type="ChEBI" id="CHEBI:30413"/>
    </cofactor>
    <text evidence="8">Binds 1 heme group per subunit.</text>
</comment>
<keyword evidence="4 7" id="KW-0479">Metal-binding</keyword>
<dbReference type="Gene3D" id="1.10.490.10">
    <property type="entry name" value="Globins"/>
    <property type="match status" value="1"/>
</dbReference>